<evidence type="ECO:0000256" key="6">
    <source>
        <dbReference type="SAM" id="Phobius"/>
    </source>
</evidence>
<comment type="subcellular location">
    <subcellularLocation>
        <location evidence="1">Membrane</location>
        <topology evidence="1">Multi-pass membrane protein</topology>
    </subcellularLocation>
</comment>
<sequence length="268" mass="28897">MDQTAAPRRKSHTSYTEAIEHEENVLKPTPSQFEKLYLAPEQAVAGNLRLTFANPTPIALGGFVLANTPATMMLMGWHGAGAGTGNASAGVGLYFFMAAILLYAGGIGEWILGNTFPATVFFTFGGFWAAFGATQVGWFGAVSSYGDDTAAFYSSFAMFLIFMAVLCAAYTIAALRTNICLVIILFCFTVTFPCLTASYFYAADGMLAASNTCRIVGAAFAFVASIVAWYLWFSLVLESVDFPIALPVGDLSRFIKGRQQRISEQEQL</sequence>
<keyword evidence="5 6" id="KW-0472">Membrane</keyword>
<proteinExistence type="inferred from homology"/>
<feature type="transmembrane region" description="Helical" evidence="6">
    <location>
        <begin position="58"/>
        <end position="79"/>
    </location>
</feature>
<feature type="transmembrane region" description="Helical" evidence="6">
    <location>
        <begin position="119"/>
        <end position="138"/>
    </location>
</feature>
<evidence type="ECO:0000313" key="7">
    <source>
        <dbReference type="EMBL" id="QIW96766.1"/>
    </source>
</evidence>
<evidence type="ECO:0000256" key="5">
    <source>
        <dbReference type="ARBA" id="ARBA00023136"/>
    </source>
</evidence>
<reference evidence="7 8" key="1">
    <citation type="journal article" date="2016" name="Sci. Rep.">
        <title>Peltaster fructicola genome reveals evolution from an invasive phytopathogen to an ectophytic parasite.</title>
        <authorList>
            <person name="Xu C."/>
            <person name="Chen H."/>
            <person name="Gleason M.L."/>
            <person name="Xu J.R."/>
            <person name="Liu H."/>
            <person name="Zhang R."/>
            <person name="Sun G."/>
        </authorList>
    </citation>
    <scope>NUCLEOTIDE SEQUENCE [LARGE SCALE GENOMIC DNA]</scope>
    <source>
        <strain evidence="7 8">LNHT1506</strain>
    </source>
</reference>
<evidence type="ECO:0008006" key="9">
    <source>
        <dbReference type="Google" id="ProtNLM"/>
    </source>
</evidence>
<protein>
    <recommendedName>
        <fullName evidence="9">GPR1/FUN34/YaaH-class plasma membrane protein</fullName>
    </recommendedName>
</protein>
<dbReference type="InterPro" id="IPR051633">
    <property type="entry name" value="AceTr"/>
</dbReference>
<dbReference type="Pfam" id="PF01184">
    <property type="entry name" value="Gpr1_Fun34_YaaH"/>
    <property type="match status" value="1"/>
</dbReference>
<name>A0A6H0XPS9_9PEZI</name>
<dbReference type="GO" id="GO:0015123">
    <property type="term" value="F:acetate transmembrane transporter activity"/>
    <property type="evidence" value="ECO:0007669"/>
    <property type="project" value="TreeGrafter"/>
</dbReference>
<dbReference type="OrthoDB" id="3648309at2759"/>
<feature type="transmembrane region" description="Helical" evidence="6">
    <location>
        <begin position="150"/>
        <end position="172"/>
    </location>
</feature>
<evidence type="ECO:0000256" key="4">
    <source>
        <dbReference type="ARBA" id="ARBA00022989"/>
    </source>
</evidence>
<dbReference type="GO" id="GO:0005886">
    <property type="term" value="C:plasma membrane"/>
    <property type="evidence" value="ECO:0007669"/>
    <property type="project" value="TreeGrafter"/>
</dbReference>
<evidence type="ECO:0000256" key="1">
    <source>
        <dbReference type="ARBA" id="ARBA00004141"/>
    </source>
</evidence>
<dbReference type="EMBL" id="CP051140">
    <property type="protein sequence ID" value="QIW96766.1"/>
    <property type="molecule type" value="Genomic_DNA"/>
</dbReference>
<dbReference type="InterPro" id="IPR000791">
    <property type="entry name" value="Gpr1/Fun34/SatP-like"/>
</dbReference>
<feature type="transmembrane region" description="Helical" evidence="6">
    <location>
        <begin position="91"/>
        <end position="112"/>
    </location>
</feature>
<gene>
    <name evidence="7" type="ORF">AMS68_002284</name>
</gene>
<evidence type="ECO:0000256" key="3">
    <source>
        <dbReference type="ARBA" id="ARBA00022692"/>
    </source>
</evidence>
<dbReference type="PANTHER" id="PTHR31123:SF4">
    <property type="entry name" value="PROTEIN ALCS"/>
    <property type="match status" value="1"/>
</dbReference>
<dbReference type="AlphaFoldDB" id="A0A6H0XPS9"/>
<comment type="similarity">
    <text evidence="2">Belongs to the acetate uptake transporter (AceTr) (TC 2.A.96) family.</text>
</comment>
<organism evidence="7 8">
    <name type="scientific">Peltaster fructicola</name>
    <dbReference type="NCBI Taxonomy" id="286661"/>
    <lineage>
        <taxon>Eukaryota</taxon>
        <taxon>Fungi</taxon>
        <taxon>Dikarya</taxon>
        <taxon>Ascomycota</taxon>
        <taxon>Pezizomycotina</taxon>
        <taxon>Dothideomycetes</taxon>
        <taxon>Dothideomycetes incertae sedis</taxon>
        <taxon>Peltaster</taxon>
    </lineage>
</organism>
<dbReference type="PANTHER" id="PTHR31123">
    <property type="entry name" value="ACCUMULATION OF DYADS PROTEIN 2-RELATED"/>
    <property type="match status" value="1"/>
</dbReference>
<keyword evidence="3 6" id="KW-0812">Transmembrane</keyword>
<feature type="transmembrane region" description="Helical" evidence="6">
    <location>
        <begin position="214"/>
        <end position="233"/>
    </location>
</feature>
<keyword evidence="4 6" id="KW-1133">Transmembrane helix</keyword>
<feature type="transmembrane region" description="Helical" evidence="6">
    <location>
        <begin position="179"/>
        <end position="202"/>
    </location>
</feature>
<keyword evidence="8" id="KW-1185">Reference proteome</keyword>
<accession>A0A6H0XPS9</accession>
<evidence type="ECO:0000256" key="2">
    <source>
        <dbReference type="ARBA" id="ARBA00005587"/>
    </source>
</evidence>
<dbReference type="Proteomes" id="UP000503462">
    <property type="component" value="Chromosome 2"/>
</dbReference>
<evidence type="ECO:0000313" key="8">
    <source>
        <dbReference type="Proteomes" id="UP000503462"/>
    </source>
</evidence>